<dbReference type="AlphaFoldDB" id="A9URW3"/>
<evidence type="ECO:0000313" key="7">
    <source>
        <dbReference type="Proteomes" id="UP000001357"/>
    </source>
</evidence>
<dbReference type="SUPFAM" id="SSF52540">
    <property type="entry name" value="P-loop containing nucleoside triphosphate hydrolases"/>
    <property type="match status" value="1"/>
</dbReference>
<evidence type="ECO:0000256" key="3">
    <source>
        <dbReference type="PIRSR" id="PIRSR606689-1"/>
    </source>
</evidence>
<evidence type="ECO:0000256" key="4">
    <source>
        <dbReference type="PIRSR" id="PIRSR606689-2"/>
    </source>
</evidence>
<dbReference type="RefSeq" id="XP_001742961.1">
    <property type="nucleotide sequence ID" value="XM_001742909.1"/>
</dbReference>
<protein>
    <recommendedName>
        <fullName evidence="8">ADP-ribosylation factor-like protein 15</fullName>
    </recommendedName>
</protein>
<dbReference type="InterPro" id="IPR042292">
    <property type="entry name" value="ARL15"/>
</dbReference>
<feature type="binding site" evidence="3">
    <location>
        <position position="86"/>
    </location>
    <ligand>
        <name>GTP</name>
        <dbReference type="ChEBI" id="CHEBI:37565"/>
    </ligand>
</feature>
<dbReference type="Gene3D" id="3.40.50.300">
    <property type="entry name" value="P-loop containing nucleotide triphosphate hydrolases"/>
    <property type="match status" value="1"/>
</dbReference>
<dbReference type="Proteomes" id="UP000001357">
    <property type="component" value="Unassembled WGS sequence"/>
</dbReference>
<keyword evidence="5" id="KW-0732">Signal</keyword>
<dbReference type="EMBL" id="CH991544">
    <property type="protein sequence ID" value="EDQ91675.1"/>
    <property type="molecule type" value="Genomic_DNA"/>
</dbReference>
<evidence type="ECO:0000256" key="1">
    <source>
        <dbReference type="ARBA" id="ARBA00022741"/>
    </source>
</evidence>
<dbReference type="KEGG" id="mbr:MONBRDRAFT_5589"/>
<feature type="binding site" evidence="4">
    <location>
        <position position="47"/>
    </location>
    <ligand>
        <name>Mg(2+)</name>
        <dbReference type="ChEBI" id="CHEBI:18420"/>
    </ligand>
</feature>
<keyword evidence="4" id="KW-0479">Metal-binding</keyword>
<sequence>MGNALALCWGVVRIACYQVCKICLPAEPPPRPIYDVLCLGMAGTGKSALLAALNHEPYTDLEPTKGFAIKPVLTSKVQFNVKEIGGADKMRAYWARFYADMQGLVGLSSRVCSLRSCTRSSFSAPARLSQIFLWDDQHQPDEALTEFARAAEALQRPQLLLIARSGPEWTPDAVRAKLPPPRRDDPRLVVCRVDCADLESLQAAFERFAAFYA</sequence>
<dbReference type="eggNOG" id="KOG0071">
    <property type="taxonomic scope" value="Eukaryota"/>
</dbReference>
<feature type="binding site" evidence="3">
    <location>
        <begin position="40"/>
        <end position="47"/>
    </location>
    <ligand>
        <name>GTP</name>
        <dbReference type="ChEBI" id="CHEBI:37565"/>
    </ligand>
</feature>
<organism evidence="6 7">
    <name type="scientific">Monosiga brevicollis</name>
    <name type="common">Choanoflagellate</name>
    <dbReference type="NCBI Taxonomy" id="81824"/>
    <lineage>
        <taxon>Eukaryota</taxon>
        <taxon>Choanoflagellata</taxon>
        <taxon>Craspedida</taxon>
        <taxon>Salpingoecidae</taxon>
        <taxon>Monosiga</taxon>
    </lineage>
</organism>
<accession>A9URW3</accession>
<evidence type="ECO:0000256" key="5">
    <source>
        <dbReference type="SAM" id="SignalP"/>
    </source>
</evidence>
<dbReference type="InParanoid" id="A9URW3"/>
<dbReference type="InterPro" id="IPR027417">
    <property type="entry name" value="P-loop_NTPase"/>
</dbReference>
<dbReference type="GO" id="GO:0046872">
    <property type="term" value="F:metal ion binding"/>
    <property type="evidence" value="ECO:0007669"/>
    <property type="project" value="UniProtKB-KW"/>
</dbReference>
<dbReference type="PANTHER" id="PTHR46693:SF1">
    <property type="entry name" value="ADP-RIBOSYLATION FACTOR-LIKE PROTEIN 15"/>
    <property type="match status" value="1"/>
</dbReference>
<dbReference type="PANTHER" id="PTHR46693">
    <property type="entry name" value="ADP-RIBOSYLATION FACTOR-LIKE PROTEIN 15"/>
    <property type="match status" value="1"/>
</dbReference>
<keyword evidence="4" id="KW-0460">Magnesium</keyword>
<feature type="chain" id="PRO_5002744655" description="ADP-ribosylation factor-like protein 15" evidence="5">
    <location>
        <begin position="17"/>
        <end position="213"/>
    </location>
</feature>
<evidence type="ECO:0008006" key="8">
    <source>
        <dbReference type="Google" id="ProtNLM"/>
    </source>
</evidence>
<keyword evidence="1 3" id="KW-0547">Nucleotide-binding</keyword>
<dbReference type="GeneID" id="5888433"/>
<keyword evidence="7" id="KW-1185">Reference proteome</keyword>
<reference evidence="6 7" key="1">
    <citation type="journal article" date="2008" name="Nature">
        <title>The genome of the choanoflagellate Monosiga brevicollis and the origin of metazoans.</title>
        <authorList>
            <consortium name="JGI Sequencing"/>
            <person name="King N."/>
            <person name="Westbrook M.J."/>
            <person name="Young S.L."/>
            <person name="Kuo A."/>
            <person name="Abedin M."/>
            <person name="Chapman J."/>
            <person name="Fairclough S."/>
            <person name="Hellsten U."/>
            <person name="Isogai Y."/>
            <person name="Letunic I."/>
            <person name="Marr M."/>
            <person name="Pincus D."/>
            <person name="Putnam N."/>
            <person name="Rokas A."/>
            <person name="Wright K.J."/>
            <person name="Zuzow R."/>
            <person name="Dirks W."/>
            <person name="Good M."/>
            <person name="Goodstein D."/>
            <person name="Lemons D."/>
            <person name="Li W."/>
            <person name="Lyons J.B."/>
            <person name="Morris A."/>
            <person name="Nichols S."/>
            <person name="Richter D.J."/>
            <person name="Salamov A."/>
            <person name="Bork P."/>
            <person name="Lim W.A."/>
            <person name="Manning G."/>
            <person name="Miller W.T."/>
            <person name="McGinnis W."/>
            <person name="Shapiro H."/>
            <person name="Tjian R."/>
            <person name="Grigoriev I.V."/>
            <person name="Rokhsar D."/>
        </authorList>
    </citation>
    <scope>NUCLEOTIDE SEQUENCE [LARGE SCALE GENOMIC DNA]</scope>
    <source>
        <strain evidence="7">MX1 / ATCC 50154</strain>
    </source>
</reference>
<dbReference type="Pfam" id="PF00025">
    <property type="entry name" value="Arf"/>
    <property type="match status" value="1"/>
</dbReference>
<dbReference type="STRING" id="81824.A9URW3"/>
<evidence type="ECO:0000313" key="6">
    <source>
        <dbReference type="EMBL" id="EDQ91675.1"/>
    </source>
</evidence>
<dbReference type="InterPro" id="IPR006689">
    <property type="entry name" value="Small_GTPase_ARF/SAR"/>
</dbReference>
<keyword evidence="2 3" id="KW-0342">GTP-binding</keyword>
<feature type="signal peptide" evidence="5">
    <location>
        <begin position="1"/>
        <end position="16"/>
    </location>
</feature>
<feature type="binding site" evidence="4">
    <location>
        <position position="64"/>
    </location>
    <ligand>
        <name>Mg(2+)</name>
        <dbReference type="ChEBI" id="CHEBI:18420"/>
    </ligand>
</feature>
<gene>
    <name evidence="6" type="ORF">MONBRDRAFT_5589</name>
</gene>
<dbReference type="GO" id="GO:0003924">
    <property type="term" value="F:GTPase activity"/>
    <property type="evidence" value="ECO:0007669"/>
    <property type="project" value="InterPro"/>
</dbReference>
<proteinExistence type="predicted"/>
<evidence type="ECO:0000256" key="2">
    <source>
        <dbReference type="ARBA" id="ARBA00023134"/>
    </source>
</evidence>
<dbReference type="GO" id="GO:0005525">
    <property type="term" value="F:GTP binding"/>
    <property type="evidence" value="ECO:0007669"/>
    <property type="project" value="UniProtKB-KW"/>
</dbReference>
<name>A9URW3_MONBE</name>